<dbReference type="AlphaFoldDB" id="W7RNT5"/>
<keyword evidence="1" id="KW-0472">Membrane</keyword>
<accession>W7RNT5</accession>
<gene>
    <name evidence="2" type="ORF">P799_08855</name>
</gene>
<name>W7RNT5_LYSSH</name>
<protein>
    <submittedName>
        <fullName evidence="2">Uncharacterized protein</fullName>
    </submittedName>
</protein>
<evidence type="ECO:0000313" key="2">
    <source>
        <dbReference type="EMBL" id="EWH32259.1"/>
    </source>
</evidence>
<comment type="caution">
    <text evidence="2">The sequence shown here is derived from an EMBL/GenBank/DDBJ whole genome shotgun (WGS) entry which is preliminary data.</text>
</comment>
<dbReference type="HOGENOM" id="CLU_149815_0_0_9"/>
<evidence type="ECO:0000313" key="3">
    <source>
        <dbReference type="Proteomes" id="UP000023555"/>
    </source>
</evidence>
<evidence type="ECO:0000256" key="1">
    <source>
        <dbReference type="SAM" id="Phobius"/>
    </source>
</evidence>
<keyword evidence="1" id="KW-1133">Transmembrane helix</keyword>
<sequence length="154" mass="18000">MACFEVFKLSHTYERKIAMKMSFFLKLNMVSLLYGLIFFLSMALQLNYYRLLRLTGWAGDKLDLFLLIVQLVGLIVATIFMYRLSVTWLGHRRWVYATMILWFPYTVMFTMIFAYLFPISHRGDMPVPVQGLILLVMLGGYPLYIAIISLTART</sequence>
<keyword evidence="1" id="KW-0812">Transmembrane</keyword>
<dbReference type="Proteomes" id="UP000023555">
    <property type="component" value="Unassembled WGS sequence"/>
</dbReference>
<feature type="transmembrane region" description="Helical" evidence="1">
    <location>
        <begin position="94"/>
        <end position="117"/>
    </location>
</feature>
<dbReference type="EMBL" id="AYKQ01000009">
    <property type="protein sequence ID" value="EWH32259.1"/>
    <property type="molecule type" value="Genomic_DNA"/>
</dbReference>
<organism evidence="2 3">
    <name type="scientific">Lysinibacillus sphaericus CBAM5</name>
    <dbReference type="NCBI Taxonomy" id="1400869"/>
    <lineage>
        <taxon>Bacteria</taxon>
        <taxon>Bacillati</taxon>
        <taxon>Bacillota</taxon>
        <taxon>Bacilli</taxon>
        <taxon>Bacillales</taxon>
        <taxon>Bacillaceae</taxon>
        <taxon>Lysinibacillus</taxon>
    </lineage>
</organism>
<proteinExistence type="predicted"/>
<feature type="transmembrane region" description="Helical" evidence="1">
    <location>
        <begin position="129"/>
        <end position="152"/>
    </location>
</feature>
<feature type="transmembrane region" description="Helical" evidence="1">
    <location>
        <begin position="23"/>
        <end position="44"/>
    </location>
</feature>
<reference evidence="2 3" key="1">
    <citation type="journal article" date="2015" name="Stand. Genomic Sci.">
        <title>Genome sequence and description of the mosquitocidal and heavy metal tolerant strain Lysinibacillus sphaericus CBAM5.</title>
        <authorList>
            <person name="Pena-Montenegro T.D."/>
            <person name="Lozano L."/>
            <person name="Dussan J."/>
        </authorList>
    </citation>
    <scope>NUCLEOTIDE SEQUENCE [LARGE SCALE GENOMIC DNA]</scope>
    <source>
        <strain evidence="2">CBAM5</strain>
    </source>
</reference>
<feature type="transmembrane region" description="Helical" evidence="1">
    <location>
        <begin position="64"/>
        <end position="82"/>
    </location>
</feature>